<protein>
    <submittedName>
        <fullName evidence="1">Uncharacterized protein</fullName>
    </submittedName>
</protein>
<gene>
    <name evidence="1" type="ORF">AYR66_06530</name>
</gene>
<dbReference type="AlphaFoldDB" id="A0A254TAM3"/>
<sequence length="61" mass="6542">MCPLDKFIEAARKFGRITVAFFLACHTICPVKIVSMTATGGDCDAILLQARFHVGTAAKAN</sequence>
<evidence type="ECO:0000313" key="2">
    <source>
        <dbReference type="Proteomes" id="UP000197535"/>
    </source>
</evidence>
<dbReference type="EMBL" id="LSTO01000001">
    <property type="protein sequence ID" value="OWW19207.1"/>
    <property type="molecule type" value="Genomic_DNA"/>
</dbReference>
<accession>A0A254TAM3</accession>
<keyword evidence="2" id="KW-1185">Reference proteome</keyword>
<comment type="caution">
    <text evidence="1">The sequence shown here is derived from an EMBL/GenBank/DDBJ whole genome shotgun (WGS) entry which is preliminary data.</text>
</comment>
<evidence type="ECO:0000313" key="1">
    <source>
        <dbReference type="EMBL" id="OWW19207.1"/>
    </source>
</evidence>
<proteinExistence type="predicted"/>
<reference evidence="1 2" key="1">
    <citation type="submission" date="2016-02" db="EMBL/GenBank/DDBJ databases">
        <authorList>
            <person name="Wen L."/>
            <person name="He K."/>
            <person name="Yang H."/>
        </authorList>
    </citation>
    <scope>NUCLEOTIDE SEQUENCE [LARGE SCALE GENOMIC DNA]</scope>
    <source>
        <strain evidence="1 2">TSA40</strain>
    </source>
</reference>
<organism evidence="1 2">
    <name type="scientific">Noviherbaspirillum denitrificans</name>
    <dbReference type="NCBI Taxonomy" id="1968433"/>
    <lineage>
        <taxon>Bacteria</taxon>
        <taxon>Pseudomonadati</taxon>
        <taxon>Pseudomonadota</taxon>
        <taxon>Betaproteobacteria</taxon>
        <taxon>Burkholderiales</taxon>
        <taxon>Oxalobacteraceae</taxon>
        <taxon>Noviherbaspirillum</taxon>
    </lineage>
</organism>
<name>A0A254TAM3_9BURK</name>
<dbReference type="Proteomes" id="UP000197535">
    <property type="component" value="Unassembled WGS sequence"/>
</dbReference>